<dbReference type="HOGENOM" id="CLU_1129689_0_0_1"/>
<proteinExistence type="predicted"/>
<protein>
    <submittedName>
        <fullName evidence="1">Uncharacterized protein</fullName>
    </submittedName>
</protein>
<dbReference type="Proteomes" id="UP000054279">
    <property type="component" value="Unassembled WGS sequence"/>
</dbReference>
<accession>A0A0C9UTA0</accession>
<evidence type="ECO:0000313" key="1">
    <source>
        <dbReference type="EMBL" id="KIJ38114.1"/>
    </source>
</evidence>
<evidence type="ECO:0000313" key="2">
    <source>
        <dbReference type="Proteomes" id="UP000054279"/>
    </source>
</evidence>
<reference evidence="1 2" key="1">
    <citation type="submission" date="2014-06" db="EMBL/GenBank/DDBJ databases">
        <title>Evolutionary Origins and Diversification of the Mycorrhizal Mutualists.</title>
        <authorList>
            <consortium name="DOE Joint Genome Institute"/>
            <consortium name="Mycorrhizal Genomics Consortium"/>
            <person name="Kohler A."/>
            <person name="Kuo A."/>
            <person name="Nagy L.G."/>
            <person name="Floudas D."/>
            <person name="Copeland A."/>
            <person name="Barry K.W."/>
            <person name="Cichocki N."/>
            <person name="Veneault-Fourrey C."/>
            <person name="LaButti K."/>
            <person name="Lindquist E.A."/>
            <person name="Lipzen A."/>
            <person name="Lundell T."/>
            <person name="Morin E."/>
            <person name="Murat C."/>
            <person name="Riley R."/>
            <person name="Ohm R."/>
            <person name="Sun H."/>
            <person name="Tunlid A."/>
            <person name="Henrissat B."/>
            <person name="Grigoriev I.V."/>
            <person name="Hibbett D.S."/>
            <person name="Martin F."/>
        </authorList>
    </citation>
    <scope>NUCLEOTIDE SEQUENCE [LARGE SCALE GENOMIC DNA]</scope>
    <source>
        <strain evidence="1 2">SS14</strain>
    </source>
</reference>
<organism evidence="1 2">
    <name type="scientific">Sphaerobolus stellatus (strain SS14)</name>
    <dbReference type="NCBI Taxonomy" id="990650"/>
    <lineage>
        <taxon>Eukaryota</taxon>
        <taxon>Fungi</taxon>
        <taxon>Dikarya</taxon>
        <taxon>Basidiomycota</taxon>
        <taxon>Agaricomycotina</taxon>
        <taxon>Agaricomycetes</taxon>
        <taxon>Phallomycetidae</taxon>
        <taxon>Geastrales</taxon>
        <taxon>Sphaerobolaceae</taxon>
        <taxon>Sphaerobolus</taxon>
    </lineage>
</organism>
<sequence>MEYTFIAVLSSTPALASLSSIRSIGLNGATTRDDKNWDERDLDEENMIQHRINYKAASKGTTNMSCKIGTGNDSTIIVALSSEKLARDYWHGSWQLKYSASSFIYFGSSFKILSREGRFSRRKVQQCGESGMELLRIALGSFTAHPIVPPIPLQHRPTGVASVNTNVSSPTVLSPALLTHSNRVAVIGMKTRSLSGRARIQSYRGEHNIISSGMDSKEGEYALWRTIRSLCAFEQTFSPLVCDIDS</sequence>
<gene>
    <name evidence="1" type="ORF">M422DRAFT_259263</name>
</gene>
<dbReference type="AlphaFoldDB" id="A0A0C9UTA0"/>
<dbReference type="EMBL" id="KN837163">
    <property type="protein sequence ID" value="KIJ38114.1"/>
    <property type="molecule type" value="Genomic_DNA"/>
</dbReference>
<name>A0A0C9UTA0_SPHS4</name>
<keyword evidence="2" id="KW-1185">Reference proteome</keyword>